<dbReference type="EMBL" id="MLJW01000247">
    <property type="protein sequence ID" value="OIQ91849.1"/>
    <property type="molecule type" value="Genomic_DNA"/>
</dbReference>
<dbReference type="Pfam" id="PF13487">
    <property type="entry name" value="HD_5"/>
    <property type="match status" value="1"/>
</dbReference>
<feature type="domain" description="HD-GYP" evidence="1">
    <location>
        <begin position="101"/>
        <end position="301"/>
    </location>
</feature>
<accession>A0A1J5R7J4</accession>
<dbReference type="CDD" id="cd00077">
    <property type="entry name" value="HDc"/>
    <property type="match status" value="1"/>
</dbReference>
<proteinExistence type="predicted"/>
<name>A0A1J5R7J4_9ZZZZ</name>
<dbReference type="InterPro" id="IPR003607">
    <property type="entry name" value="HD/PDEase_dom"/>
</dbReference>
<evidence type="ECO:0000259" key="1">
    <source>
        <dbReference type="PROSITE" id="PS51832"/>
    </source>
</evidence>
<dbReference type="InterPro" id="IPR037522">
    <property type="entry name" value="HD_GYP_dom"/>
</dbReference>
<dbReference type="SUPFAM" id="SSF109604">
    <property type="entry name" value="HD-domain/PDEase-like"/>
    <property type="match status" value="1"/>
</dbReference>
<protein>
    <submittedName>
        <fullName evidence="2">HD domain protein</fullName>
    </submittedName>
</protein>
<dbReference type="PANTHER" id="PTHR43155:SF2">
    <property type="entry name" value="CYCLIC DI-GMP PHOSPHODIESTERASE PA4108"/>
    <property type="match status" value="1"/>
</dbReference>
<dbReference type="AlphaFoldDB" id="A0A1J5R7J4"/>
<evidence type="ECO:0000313" key="2">
    <source>
        <dbReference type="EMBL" id="OIQ91849.1"/>
    </source>
</evidence>
<organism evidence="2">
    <name type="scientific">mine drainage metagenome</name>
    <dbReference type="NCBI Taxonomy" id="410659"/>
    <lineage>
        <taxon>unclassified sequences</taxon>
        <taxon>metagenomes</taxon>
        <taxon>ecological metagenomes</taxon>
    </lineage>
</organism>
<sequence length="380" mass="42879">MAKVQLEHRHVILGEPLAFDLVDQHGRVWLKYGYVIKSEGQLDRLIDRGVFFEEIIDESQRQQREKENVSVFLGVSELADEFQQLFDRKQINYGEVLRVAELIQELCELDGDAALANIQLYRNGRYSLRHSFHTALLTEMLLRHLDRPREVRCHALAGALTMNIGMLELQDLLYQQNVPLTLEQKRDVIAHPQMAVEALRKQGIDHPVWLEVVEHHHEMIDGSGYPKRPPVNVLSIESQAVSMADRFCAMISERKYRPGTLSNLAAQNLLSRQAATIAPVLANAFRKEVGNYPPGTLVALANGEVAAVIRRLLNPEHPLMRSLRSPSGIRYAEPPKRIASGPVFAIKEAVDAQVIKDCDWASLWPRVELEESKDGEAGAA</sequence>
<comment type="caution">
    <text evidence="2">The sequence shown here is derived from an EMBL/GenBank/DDBJ whole genome shotgun (WGS) entry which is preliminary data.</text>
</comment>
<reference evidence="2" key="1">
    <citation type="submission" date="2016-10" db="EMBL/GenBank/DDBJ databases">
        <title>Sequence of Gallionella enrichment culture.</title>
        <authorList>
            <person name="Poehlein A."/>
            <person name="Muehling M."/>
            <person name="Daniel R."/>
        </authorList>
    </citation>
    <scope>NUCLEOTIDE SEQUENCE</scope>
</reference>
<dbReference type="Gene3D" id="1.10.3210.10">
    <property type="entry name" value="Hypothetical protein af1432"/>
    <property type="match status" value="1"/>
</dbReference>
<dbReference type="PROSITE" id="PS51832">
    <property type="entry name" value="HD_GYP"/>
    <property type="match status" value="1"/>
</dbReference>
<gene>
    <name evidence="2" type="ORF">GALL_262200</name>
</gene>
<dbReference type="PANTHER" id="PTHR43155">
    <property type="entry name" value="CYCLIC DI-GMP PHOSPHODIESTERASE PA4108-RELATED"/>
    <property type="match status" value="1"/>
</dbReference>